<proteinExistence type="predicted"/>
<evidence type="ECO:0000313" key="2">
    <source>
        <dbReference type="Proteomes" id="UP000598775"/>
    </source>
</evidence>
<sequence>MRSIEETMTRQPTRTPLHPVCAVEFGMECARAAEGHSLHPMRRRLAAATPSKWADAIVSSVSEDGWLELVSVETSSTVQVWHHHDLAEALSIGEPVALHAAYNVLAVGSEWFSVVVEPAAVEAAL</sequence>
<accession>A0A917B405</accession>
<name>A0A917B405_9MICO</name>
<protein>
    <submittedName>
        <fullName evidence="1">Uncharacterized protein</fullName>
    </submittedName>
</protein>
<organism evidence="1 2">
    <name type="scientific">Subtercola lobariae</name>
    <dbReference type="NCBI Taxonomy" id="1588641"/>
    <lineage>
        <taxon>Bacteria</taxon>
        <taxon>Bacillati</taxon>
        <taxon>Actinomycetota</taxon>
        <taxon>Actinomycetes</taxon>
        <taxon>Micrococcales</taxon>
        <taxon>Microbacteriaceae</taxon>
        <taxon>Subtercola</taxon>
    </lineage>
</organism>
<dbReference type="AlphaFoldDB" id="A0A917B405"/>
<gene>
    <name evidence="1" type="ORF">GCM10011399_14590</name>
</gene>
<evidence type="ECO:0000313" key="1">
    <source>
        <dbReference type="EMBL" id="GGF21969.1"/>
    </source>
</evidence>
<reference evidence="1 2" key="1">
    <citation type="journal article" date="2014" name="Int. J. Syst. Evol. Microbiol.">
        <title>Complete genome sequence of Corynebacterium casei LMG S-19264T (=DSM 44701T), isolated from a smear-ripened cheese.</title>
        <authorList>
            <consortium name="US DOE Joint Genome Institute (JGI-PGF)"/>
            <person name="Walter F."/>
            <person name="Albersmeier A."/>
            <person name="Kalinowski J."/>
            <person name="Ruckert C."/>
        </authorList>
    </citation>
    <scope>NUCLEOTIDE SEQUENCE [LARGE SCALE GENOMIC DNA]</scope>
    <source>
        <strain evidence="1 2">CGMCC 1.12976</strain>
    </source>
</reference>
<keyword evidence="2" id="KW-1185">Reference proteome</keyword>
<dbReference type="Proteomes" id="UP000598775">
    <property type="component" value="Unassembled WGS sequence"/>
</dbReference>
<comment type="caution">
    <text evidence="1">The sequence shown here is derived from an EMBL/GenBank/DDBJ whole genome shotgun (WGS) entry which is preliminary data.</text>
</comment>
<dbReference type="EMBL" id="BMGP01000002">
    <property type="protein sequence ID" value="GGF21969.1"/>
    <property type="molecule type" value="Genomic_DNA"/>
</dbReference>